<keyword evidence="4" id="KW-0804">Transcription</keyword>
<evidence type="ECO:0000256" key="6">
    <source>
        <dbReference type="PROSITE-ProRule" id="PRU00169"/>
    </source>
</evidence>
<gene>
    <name evidence="9" type="ORF">DXC51_07450</name>
</gene>
<dbReference type="GO" id="GO:0043565">
    <property type="term" value="F:sequence-specific DNA binding"/>
    <property type="evidence" value="ECO:0007669"/>
    <property type="project" value="InterPro"/>
</dbReference>
<evidence type="ECO:0000256" key="3">
    <source>
        <dbReference type="ARBA" id="ARBA00023125"/>
    </source>
</evidence>
<evidence type="ECO:0000256" key="2">
    <source>
        <dbReference type="ARBA" id="ARBA00023015"/>
    </source>
</evidence>
<dbReference type="SUPFAM" id="SSF46689">
    <property type="entry name" value="Homeodomain-like"/>
    <property type="match status" value="2"/>
</dbReference>
<evidence type="ECO:0000256" key="1">
    <source>
        <dbReference type="ARBA" id="ARBA00018672"/>
    </source>
</evidence>
<dbReference type="SMART" id="SM00448">
    <property type="entry name" value="REC"/>
    <property type="match status" value="1"/>
</dbReference>
<keyword evidence="6" id="KW-0597">Phosphoprotein</keyword>
<comment type="caution">
    <text evidence="9">The sequence shown here is derived from an EMBL/GenBank/DDBJ whole genome shotgun (WGS) entry which is preliminary data.</text>
</comment>
<accession>A0A3E3I7J2</accession>
<organism evidence="9 10">
    <name type="scientific">Eisenbergiella massiliensis</name>
    <dbReference type="NCBI Taxonomy" id="1720294"/>
    <lineage>
        <taxon>Bacteria</taxon>
        <taxon>Bacillati</taxon>
        <taxon>Bacillota</taxon>
        <taxon>Clostridia</taxon>
        <taxon>Lachnospirales</taxon>
        <taxon>Lachnospiraceae</taxon>
        <taxon>Eisenbergiella</taxon>
    </lineage>
</organism>
<evidence type="ECO:0000256" key="5">
    <source>
        <dbReference type="ARBA" id="ARBA00024867"/>
    </source>
</evidence>
<name>A0A3E3I7J2_9FIRM</name>
<dbReference type="PROSITE" id="PS50110">
    <property type="entry name" value="RESPONSE_REGULATORY"/>
    <property type="match status" value="1"/>
</dbReference>
<keyword evidence="3" id="KW-0238">DNA-binding</keyword>
<dbReference type="Pfam" id="PF12833">
    <property type="entry name" value="HTH_18"/>
    <property type="match status" value="1"/>
</dbReference>
<feature type="domain" description="HTH araC/xylS-type" evidence="7">
    <location>
        <begin position="425"/>
        <end position="523"/>
    </location>
</feature>
<dbReference type="GeneID" id="97986718"/>
<feature type="modified residue" description="4-aspartylphosphate" evidence="6">
    <location>
        <position position="54"/>
    </location>
</feature>
<dbReference type="AlphaFoldDB" id="A0A3E3I7J2"/>
<dbReference type="InterPro" id="IPR018060">
    <property type="entry name" value="HTH_AraC"/>
</dbReference>
<evidence type="ECO:0000256" key="4">
    <source>
        <dbReference type="ARBA" id="ARBA00023163"/>
    </source>
</evidence>
<dbReference type="GO" id="GO:0003700">
    <property type="term" value="F:DNA-binding transcription factor activity"/>
    <property type="evidence" value="ECO:0007669"/>
    <property type="project" value="InterPro"/>
</dbReference>
<reference evidence="9 10" key="1">
    <citation type="submission" date="2018-08" db="EMBL/GenBank/DDBJ databases">
        <title>A genome reference for cultivated species of the human gut microbiota.</title>
        <authorList>
            <person name="Zou Y."/>
            <person name="Xue W."/>
            <person name="Luo G."/>
        </authorList>
    </citation>
    <scope>NUCLEOTIDE SEQUENCE [LARGE SCALE GENOMIC DNA]</scope>
    <source>
        <strain evidence="9 10">TF05-5AC</strain>
    </source>
</reference>
<evidence type="ECO:0000313" key="9">
    <source>
        <dbReference type="EMBL" id="RGE62431.1"/>
    </source>
</evidence>
<dbReference type="PANTHER" id="PTHR43280">
    <property type="entry name" value="ARAC-FAMILY TRANSCRIPTIONAL REGULATOR"/>
    <property type="match status" value="1"/>
</dbReference>
<dbReference type="InterPro" id="IPR001789">
    <property type="entry name" value="Sig_transdc_resp-reg_receiver"/>
</dbReference>
<comment type="function">
    <text evidence="5">May play the central regulatory role in sporulation. It may be an element of the effector pathway responsible for the activation of sporulation genes in response to nutritional stress. Spo0A may act in concert with spo0H (a sigma factor) to control the expression of some genes that are critical to the sporulation process.</text>
</comment>
<dbReference type="Gene3D" id="1.10.10.60">
    <property type="entry name" value="Homeodomain-like"/>
    <property type="match status" value="2"/>
</dbReference>
<dbReference type="SUPFAM" id="SSF52172">
    <property type="entry name" value="CheY-like"/>
    <property type="match status" value="1"/>
</dbReference>
<dbReference type="EMBL" id="QVLV01000004">
    <property type="protein sequence ID" value="RGE62431.1"/>
    <property type="molecule type" value="Genomic_DNA"/>
</dbReference>
<dbReference type="InterPro" id="IPR018062">
    <property type="entry name" value="HTH_AraC-typ_CS"/>
</dbReference>
<dbReference type="GO" id="GO:0000160">
    <property type="term" value="P:phosphorelay signal transduction system"/>
    <property type="evidence" value="ECO:0007669"/>
    <property type="project" value="InterPro"/>
</dbReference>
<dbReference type="InterPro" id="IPR009057">
    <property type="entry name" value="Homeodomain-like_sf"/>
</dbReference>
<dbReference type="RefSeq" id="WP_117544200.1">
    <property type="nucleotide sequence ID" value="NZ_QVLV01000004.1"/>
</dbReference>
<dbReference type="Proteomes" id="UP000260812">
    <property type="component" value="Unassembled WGS sequence"/>
</dbReference>
<dbReference type="Pfam" id="PF00072">
    <property type="entry name" value="Response_reg"/>
    <property type="match status" value="1"/>
</dbReference>
<evidence type="ECO:0000259" key="8">
    <source>
        <dbReference type="PROSITE" id="PS50110"/>
    </source>
</evidence>
<dbReference type="PANTHER" id="PTHR43280:SF2">
    <property type="entry name" value="HTH-TYPE TRANSCRIPTIONAL REGULATOR EXSA"/>
    <property type="match status" value="1"/>
</dbReference>
<evidence type="ECO:0000313" key="10">
    <source>
        <dbReference type="Proteomes" id="UP000260812"/>
    </source>
</evidence>
<keyword evidence="10" id="KW-1185">Reference proteome</keyword>
<dbReference type="PROSITE" id="PS01124">
    <property type="entry name" value="HTH_ARAC_FAMILY_2"/>
    <property type="match status" value="1"/>
</dbReference>
<sequence length="523" mass="59411">MTVLLVDDQISILSGLMSGLDWDALGITSVRTAGNAVQAREILEKERIDVLLCDIEMPGENGLSLLRWARRQGMDFVCIFLTSHADFMYAKEAIKLNCFDYILQPARYEDIQSTVAKAIQRVKKEHAEKELEQYGTLAKLHTPGLLQNLFSDWAAGKTLSISALRDVLRRLGKEVTPATDCFSIWGHILRWHTLPWPAQEWNFALNNIVTEVYEEKHYGILSFTIDSTSMGWLIYAPNGRFTDPDTILEPLSRAYPIISGHMHCDIAFYCSPAVPLNQLNTLSGGLLQAKRDNVLQTSGIFSTGTADSQPHFARYADNLQIRRWENLLAEGDGQTVCEEVYHFFDDAIKKKQVNHRFLHIFWVQFQQIILNALNTPGRELQKILPLLERGENARSLPEMREVVKETTHYFQSEESSCGNEKNAVERAKIYLENHIDQPLSAADVAAALFMNADYLSRLFKNECGITLKEYILKIKMESARNLLQTTALPVSVIASKLGYDNFSYFSQAYRRVMGVSPTDERKD</sequence>
<proteinExistence type="predicted"/>
<keyword evidence="2" id="KW-0805">Transcription regulation</keyword>
<dbReference type="Gene3D" id="3.40.50.2300">
    <property type="match status" value="1"/>
</dbReference>
<dbReference type="InterPro" id="IPR011006">
    <property type="entry name" value="CheY-like_superfamily"/>
</dbReference>
<dbReference type="PROSITE" id="PS00041">
    <property type="entry name" value="HTH_ARAC_FAMILY_1"/>
    <property type="match status" value="1"/>
</dbReference>
<dbReference type="SMART" id="SM00342">
    <property type="entry name" value="HTH_ARAC"/>
    <property type="match status" value="1"/>
</dbReference>
<feature type="domain" description="Response regulatory" evidence="8">
    <location>
        <begin position="2"/>
        <end position="119"/>
    </location>
</feature>
<dbReference type="CDD" id="cd17536">
    <property type="entry name" value="REC_YesN-like"/>
    <property type="match status" value="1"/>
</dbReference>
<evidence type="ECO:0000259" key="7">
    <source>
        <dbReference type="PROSITE" id="PS01124"/>
    </source>
</evidence>
<protein>
    <recommendedName>
        <fullName evidence="1">Stage 0 sporulation protein A homolog</fullName>
    </recommendedName>
</protein>